<organism evidence="3 4">
    <name type="scientific">Acetobacter sacchari</name>
    <dbReference type="NCBI Taxonomy" id="2661687"/>
    <lineage>
        <taxon>Bacteria</taxon>
        <taxon>Pseudomonadati</taxon>
        <taxon>Pseudomonadota</taxon>
        <taxon>Alphaproteobacteria</taxon>
        <taxon>Acetobacterales</taxon>
        <taxon>Acetobacteraceae</taxon>
        <taxon>Acetobacter</taxon>
    </lineage>
</organism>
<evidence type="ECO:0000313" key="3">
    <source>
        <dbReference type="EMBL" id="MBO1358897.1"/>
    </source>
</evidence>
<dbReference type="InterPro" id="IPR002110">
    <property type="entry name" value="Ankyrin_rpt"/>
</dbReference>
<dbReference type="InterPro" id="IPR036770">
    <property type="entry name" value="Ankyrin_rpt-contain_sf"/>
</dbReference>
<feature type="repeat" description="ANK" evidence="1">
    <location>
        <begin position="45"/>
        <end position="77"/>
    </location>
</feature>
<evidence type="ECO:0008006" key="5">
    <source>
        <dbReference type="Google" id="ProtNLM"/>
    </source>
</evidence>
<comment type="caution">
    <text evidence="3">The sequence shown here is derived from an EMBL/GenBank/DDBJ whole genome shotgun (WGS) entry which is preliminary data.</text>
</comment>
<evidence type="ECO:0000313" key="4">
    <source>
        <dbReference type="Proteomes" id="UP000664771"/>
    </source>
</evidence>
<keyword evidence="1" id="KW-0040">ANK repeat</keyword>
<reference evidence="3 4" key="1">
    <citation type="submission" date="2021-03" db="EMBL/GenBank/DDBJ databases">
        <title>The complete genome sequence of Acetobacter sacchari TBRC 11175.</title>
        <authorList>
            <person name="Charoenyingcharoen P."/>
            <person name="Yukphan P."/>
        </authorList>
    </citation>
    <scope>NUCLEOTIDE SEQUENCE [LARGE SCALE GENOMIC DNA]</scope>
    <source>
        <strain evidence="3 4">TBRC 11175</strain>
    </source>
</reference>
<protein>
    <recommendedName>
        <fullName evidence="5">Ankyrin repeat domain-containing protein</fullName>
    </recommendedName>
</protein>
<feature type="region of interest" description="Disordered" evidence="2">
    <location>
        <begin position="111"/>
        <end position="139"/>
    </location>
</feature>
<dbReference type="Pfam" id="PF12796">
    <property type="entry name" value="Ank_2"/>
    <property type="match status" value="1"/>
</dbReference>
<dbReference type="PROSITE" id="PS50297">
    <property type="entry name" value="ANK_REP_REGION"/>
    <property type="match status" value="1"/>
</dbReference>
<dbReference type="Gene3D" id="1.25.40.20">
    <property type="entry name" value="Ankyrin repeat-containing domain"/>
    <property type="match status" value="1"/>
</dbReference>
<gene>
    <name evidence="3" type="ORF">J2D73_03660</name>
</gene>
<accession>A0ABS3LSL1</accession>
<evidence type="ECO:0000256" key="2">
    <source>
        <dbReference type="SAM" id="MobiDB-lite"/>
    </source>
</evidence>
<name>A0ABS3LSL1_9PROT</name>
<sequence length="139" mass="15139">MAAGTVPNGGTTYQTMMGAVMKGTAEDVRILAEKNIGINEVYSDEETTPLIVAASTDQWPSVEILMDHGADIWAHDVFGITAARMAVRSRILPGTPEDQARLRVIEKMKAQGYPFPPPDSDTVLQLEKEGKWPPSSARK</sequence>
<dbReference type="Proteomes" id="UP000664771">
    <property type="component" value="Unassembled WGS sequence"/>
</dbReference>
<dbReference type="RefSeq" id="WP_207879461.1">
    <property type="nucleotide sequence ID" value="NZ_JAFVMF010000003.1"/>
</dbReference>
<proteinExistence type="predicted"/>
<dbReference type="PROSITE" id="PS50088">
    <property type="entry name" value="ANK_REPEAT"/>
    <property type="match status" value="1"/>
</dbReference>
<keyword evidence="4" id="KW-1185">Reference proteome</keyword>
<evidence type="ECO:0000256" key="1">
    <source>
        <dbReference type="PROSITE-ProRule" id="PRU00023"/>
    </source>
</evidence>
<dbReference type="SUPFAM" id="SSF48403">
    <property type="entry name" value="Ankyrin repeat"/>
    <property type="match status" value="1"/>
</dbReference>
<dbReference type="EMBL" id="JAFVMF010000003">
    <property type="protein sequence ID" value="MBO1358897.1"/>
    <property type="molecule type" value="Genomic_DNA"/>
</dbReference>